<dbReference type="NCBIfam" id="NF003811">
    <property type="entry name" value="PRK05402.1"/>
    <property type="match status" value="1"/>
</dbReference>
<comment type="function">
    <text evidence="2 10">Catalyzes the formation of the alpha-1,6-glucosidic linkages in glycogen by scission of a 1,4-alpha-linked oligosaccharide from growing alpha-1,4-glucan chains and the subsequent attachment of the oligosaccharide to the alpha-1,6 position.</text>
</comment>
<evidence type="ECO:0000256" key="11">
    <source>
        <dbReference type="PIRSR" id="PIRSR000463-1"/>
    </source>
</evidence>
<dbReference type="PANTHER" id="PTHR43651:SF3">
    <property type="entry name" value="1,4-ALPHA-GLUCAN-BRANCHING ENZYME"/>
    <property type="match status" value="1"/>
</dbReference>
<dbReference type="InterPro" id="IPR037439">
    <property type="entry name" value="Branching_enzy"/>
</dbReference>
<reference evidence="13 14" key="1">
    <citation type="journal article" date="2013" name="J. Bacteriol.">
        <title>Roles of HynAB and Ech, the only two hydrogenases found in the model sulfate reducer Desulfovibrio gigas.</title>
        <authorList>
            <person name="Morais-Silva F.O."/>
            <person name="Santos C.I."/>
            <person name="Rodrigues R."/>
            <person name="Pereira I.A."/>
            <person name="Rodrigues-Pousada C."/>
        </authorList>
    </citation>
    <scope>NUCLEOTIDE SEQUENCE [LARGE SCALE GENOMIC DNA]</scope>
    <source>
        <strain evidence="14">ATCC 19364 / DSM 1382 / NCIMB 9332 / VKM B-1759</strain>
    </source>
</reference>
<keyword evidence="6 10" id="KW-0328">Glycosyltransferase</keyword>
<dbReference type="Gene3D" id="2.60.40.10">
    <property type="entry name" value="Immunoglobulins"/>
    <property type="match status" value="1"/>
</dbReference>
<dbReference type="Pfam" id="PF02922">
    <property type="entry name" value="CBM_48"/>
    <property type="match status" value="1"/>
</dbReference>
<dbReference type="GO" id="GO:0005978">
    <property type="term" value="P:glycogen biosynthetic process"/>
    <property type="evidence" value="ECO:0007669"/>
    <property type="project" value="UniProtKB-UniRule"/>
</dbReference>
<dbReference type="InterPro" id="IPR014756">
    <property type="entry name" value="Ig_E-set"/>
</dbReference>
<keyword evidence="7 10" id="KW-0808">Transferase</keyword>
<dbReference type="STRING" id="1121448.DGI_2304"/>
<evidence type="ECO:0000256" key="10">
    <source>
        <dbReference type="HAMAP-Rule" id="MF_00685"/>
    </source>
</evidence>
<dbReference type="SUPFAM" id="SSF81296">
    <property type="entry name" value="E set domains"/>
    <property type="match status" value="1"/>
</dbReference>
<dbReference type="CDD" id="cd02855">
    <property type="entry name" value="E_set_GBE_prok_N"/>
    <property type="match status" value="1"/>
</dbReference>
<feature type="active site" description="Nucleophile" evidence="10 11">
    <location>
        <position position="317"/>
    </location>
</feature>
<evidence type="ECO:0000256" key="2">
    <source>
        <dbReference type="ARBA" id="ARBA00002953"/>
    </source>
</evidence>
<comment type="catalytic activity">
    <reaction evidence="1 10">
        <text>Transfers a segment of a (1-&gt;4)-alpha-D-glucan chain to a primary hydroxy group in a similar glucan chain.</text>
        <dbReference type="EC" id="2.4.1.18"/>
    </reaction>
</comment>
<dbReference type="KEGG" id="dgg:DGI_2304"/>
<dbReference type="HAMAP" id="MF_00685">
    <property type="entry name" value="GlgB"/>
    <property type="match status" value="1"/>
</dbReference>
<dbReference type="FunFam" id="3.20.20.80:FF:000003">
    <property type="entry name" value="1,4-alpha-glucan branching enzyme GlgB"/>
    <property type="match status" value="1"/>
</dbReference>
<evidence type="ECO:0000256" key="4">
    <source>
        <dbReference type="ARBA" id="ARBA00009000"/>
    </source>
</evidence>
<dbReference type="OrthoDB" id="9800174at2"/>
<evidence type="ECO:0000256" key="3">
    <source>
        <dbReference type="ARBA" id="ARBA00004964"/>
    </source>
</evidence>
<keyword evidence="14" id="KW-1185">Reference proteome</keyword>
<dbReference type="SUPFAM" id="SSF51011">
    <property type="entry name" value="Glycosyl hydrolase domain"/>
    <property type="match status" value="1"/>
</dbReference>
<dbReference type="PIRSF" id="PIRSF000463">
    <property type="entry name" value="GlgB"/>
    <property type="match status" value="1"/>
</dbReference>
<dbReference type="SUPFAM" id="SSF51445">
    <property type="entry name" value="(Trans)glycosidases"/>
    <property type="match status" value="1"/>
</dbReference>
<evidence type="ECO:0000256" key="6">
    <source>
        <dbReference type="ARBA" id="ARBA00022676"/>
    </source>
</evidence>
<evidence type="ECO:0000313" key="13">
    <source>
        <dbReference type="EMBL" id="AGW14058.1"/>
    </source>
</evidence>
<dbReference type="GO" id="GO:0003844">
    <property type="term" value="F:1,4-alpha-glucan branching enzyme activity"/>
    <property type="evidence" value="ECO:0007669"/>
    <property type="project" value="UniProtKB-UniRule"/>
</dbReference>
<comment type="pathway">
    <text evidence="3 10">Glycan biosynthesis; glycogen biosynthesis.</text>
</comment>
<accession>T2GCQ2</accession>
<dbReference type="InterPro" id="IPR004193">
    <property type="entry name" value="Glyco_hydro_13_N"/>
</dbReference>
<dbReference type="EC" id="2.4.1.18" evidence="10"/>
<dbReference type="NCBIfam" id="NF008967">
    <property type="entry name" value="PRK12313.1"/>
    <property type="match status" value="1"/>
</dbReference>
<dbReference type="InterPro" id="IPR044143">
    <property type="entry name" value="GlgB_N_E_set_prok"/>
</dbReference>
<keyword evidence="5 10" id="KW-0321">Glycogen metabolism</keyword>
<keyword evidence="9 10" id="KW-0119">Carbohydrate metabolism</keyword>
<evidence type="ECO:0000313" key="14">
    <source>
        <dbReference type="Proteomes" id="UP000016587"/>
    </source>
</evidence>
<dbReference type="Pfam" id="PF02806">
    <property type="entry name" value="Alpha-amylase_C"/>
    <property type="match status" value="1"/>
</dbReference>
<dbReference type="InterPro" id="IPR006048">
    <property type="entry name" value="A-amylase/branching_C"/>
</dbReference>
<dbReference type="PANTHER" id="PTHR43651">
    <property type="entry name" value="1,4-ALPHA-GLUCAN-BRANCHING ENZYME"/>
    <property type="match status" value="1"/>
</dbReference>
<dbReference type="FunFam" id="2.60.40.1180:FF:000002">
    <property type="entry name" value="1,4-alpha-glucan branching enzyme GlgB"/>
    <property type="match status" value="1"/>
</dbReference>
<dbReference type="CDD" id="cd11322">
    <property type="entry name" value="AmyAc_Glg_BE"/>
    <property type="match status" value="1"/>
</dbReference>
<feature type="active site" description="Proton donor" evidence="10 11">
    <location>
        <position position="370"/>
    </location>
</feature>
<dbReference type="Proteomes" id="UP000016587">
    <property type="component" value="Chromosome"/>
</dbReference>
<dbReference type="EMBL" id="CP006585">
    <property type="protein sequence ID" value="AGW14058.1"/>
    <property type="molecule type" value="Genomic_DNA"/>
</dbReference>
<evidence type="ECO:0000256" key="8">
    <source>
        <dbReference type="ARBA" id="ARBA00023056"/>
    </source>
</evidence>
<dbReference type="Gene3D" id="3.20.20.80">
    <property type="entry name" value="Glycosidases"/>
    <property type="match status" value="1"/>
</dbReference>
<reference evidence="14" key="2">
    <citation type="submission" date="2013-07" db="EMBL/GenBank/DDBJ databases">
        <authorList>
            <person name="Morais-Silva F.O."/>
            <person name="Rezende A.M."/>
            <person name="Pimentel C."/>
            <person name="Resende D.M."/>
            <person name="Santos C.I."/>
            <person name="Clemente C."/>
            <person name="de Oliveira L.M."/>
            <person name="da Silva S.M."/>
            <person name="Costa D.A."/>
            <person name="Varela-Raposo A."/>
            <person name="Horacio E.C.A."/>
            <person name="Matos M."/>
            <person name="Flores O."/>
            <person name="Ruiz J.C."/>
            <person name="Rodrigues-Pousada C."/>
        </authorList>
    </citation>
    <scope>NUCLEOTIDE SEQUENCE [LARGE SCALE GENOMIC DNA]</scope>
    <source>
        <strain evidence="14">ATCC 19364 / DSM 1382 / NCIMB 9332 / VKM B-1759</strain>
    </source>
</reference>
<dbReference type="Gene3D" id="2.60.40.1180">
    <property type="entry name" value="Golgi alpha-mannosidase II"/>
    <property type="match status" value="1"/>
</dbReference>
<dbReference type="InterPro" id="IPR006047">
    <property type="entry name" value="GH13_cat_dom"/>
</dbReference>
<dbReference type="eggNOG" id="COG0296">
    <property type="taxonomic scope" value="Bacteria"/>
</dbReference>
<dbReference type="InterPro" id="IPR017853">
    <property type="entry name" value="GH"/>
</dbReference>
<evidence type="ECO:0000256" key="9">
    <source>
        <dbReference type="ARBA" id="ARBA00023277"/>
    </source>
</evidence>
<evidence type="ECO:0000259" key="12">
    <source>
        <dbReference type="SMART" id="SM00642"/>
    </source>
</evidence>
<dbReference type="UniPathway" id="UPA00164"/>
<gene>
    <name evidence="10" type="primary">glgB</name>
    <name evidence="13" type="ORF">DGI_2304</name>
</gene>
<dbReference type="GO" id="GO:0043169">
    <property type="term" value="F:cation binding"/>
    <property type="evidence" value="ECO:0007669"/>
    <property type="project" value="InterPro"/>
</dbReference>
<evidence type="ECO:0000256" key="7">
    <source>
        <dbReference type="ARBA" id="ARBA00022679"/>
    </source>
</evidence>
<evidence type="ECO:0000256" key="1">
    <source>
        <dbReference type="ARBA" id="ARBA00000826"/>
    </source>
</evidence>
<feature type="domain" description="Glycosyl hydrolase family 13 catalytic" evidence="12">
    <location>
        <begin position="157"/>
        <end position="520"/>
    </location>
</feature>
<comment type="subunit">
    <text evidence="10">Monomer.</text>
</comment>
<sequence length="652" mass="75341">MELITHPTPIEPFDLYLFGRGEHWDIYRILGAHPHEQEGLAGYRFAVWAPSAKEVHLVCESNDWRWGELPLFPVGVSGIWAAFVPGMPKGVLYKYGILQTSDRIIYKTDPYGQCTELRPGVACKTWTLEGYAWQDDAWMQRRQEAGLLLDKPMSVYEVHAGSWRKHENAPGRGFYSYRELADTLVPYVKEMGFTHIQFMPLAEHPLDESWGYQTSHHYAPTSRFGEPDDLRHLIDRCHQEGIGVLLDWVPGHFPKDEWCLGRFDGEACYEHADPRQGEHPDWGTYIFNYGRHEVRNFLLANALYWLKEFHIDGIRIDAVASMLYLDYSRKDGEWIPNIYGGNENLEAIDFLKELNRVVHEQFPGVITVAEESTAWPGVSRPLYTGGLGFTFKWNMGWMHDTLLYFSKESVHRQFHHNNLTFSMLYAFSENFVLPLSHDEVVHGKKALLAKMPGDMWQQFANARAMLSYVYAHPGKKLLFMGSEIGQWNEWDAGKELDWMLLEYPTHQGLQRTVKELNRMHCEEPAMHRHDHDWGGFEWVDLSDYTSSVLSFLRKAPCTWQNEKQCAAGRPLLWVFNFTPVVRTNYAIGCPYPGVWKELFNSDSHYYGGSNVGNDGGVMAHKADLGTWPYYLELTLPPLAAMAFAPERWQPQE</sequence>
<dbReference type="SMART" id="SM00642">
    <property type="entry name" value="Aamy"/>
    <property type="match status" value="1"/>
</dbReference>
<dbReference type="InterPro" id="IPR013780">
    <property type="entry name" value="Glyco_hydro_b"/>
</dbReference>
<dbReference type="GO" id="GO:0005829">
    <property type="term" value="C:cytosol"/>
    <property type="evidence" value="ECO:0007669"/>
    <property type="project" value="TreeGrafter"/>
</dbReference>
<dbReference type="HOGENOM" id="CLU_004245_3_2_7"/>
<dbReference type="PATRIC" id="fig|1121448.10.peg.2258"/>
<evidence type="ECO:0000256" key="5">
    <source>
        <dbReference type="ARBA" id="ARBA00022600"/>
    </source>
</evidence>
<dbReference type="InterPro" id="IPR013783">
    <property type="entry name" value="Ig-like_fold"/>
</dbReference>
<dbReference type="NCBIfam" id="TIGR01515">
    <property type="entry name" value="branching_enzym"/>
    <property type="match status" value="1"/>
</dbReference>
<dbReference type="InterPro" id="IPR006407">
    <property type="entry name" value="GlgB"/>
</dbReference>
<organism evidence="13 14">
    <name type="scientific">Megalodesulfovibrio gigas (strain ATCC 19364 / DSM 1382 / NCIMB 9332 / VKM B-1759)</name>
    <name type="common">Desulfovibrio gigas</name>
    <dbReference type="NCBI Taxonomy" id="1121448"/>
    <lineage>
        <taxon>Bacteria</taxon>
        <taxon>Pseudomonadati</taxon>
        <taxon>Thermodesulfobacteriota</taxon>
        <taxon>Desulfovibrionia</taxon>
        <taxon>Desulfovibrionales</taxon>
        <taxon>Desulfovibrionaceae</taxon>
        <taxon>Megalodesulfovibrio</taxon>
    </lineage>
</organism>
<protein>
    <recommendedName>
        <fullName evidence="10">1,4-alpha-glucan branching enzyme GlgB</fullName>
        <ecNumber evidence="10">2.4.1.18</ecNumber>
    </recommendedName>
    <alternativeName>
        <fullName evidence="10">1,4-alpha-D-glucan:1,4-alpha-D-glucan 6-glucosyl-transferase</fullName>
    </alternativeName>
    <alternativeName>
        <fullName evidence="10">Alpha-(1-&gt;4)-glucan branching enzyme</fullName>
    </alternativeName>
    <alternativeName>
        <fullName evidence="10">Glycogen branching enzyme</fullName>
        <shortName evidence="10">BE</shortName>
    </alternativeName>
</protein>
<dbReference type="RefSeq" id="WP_021761011.1">
    <property type="nucleotide sequence ID" value="NC_022444.1"/>
</dbReference>
<proteinExistence type="inferred from homology"/>
<dbReference type="AlphaFoldDB" id="T2GCQ2"/>
<keyword evidence="8 10" id="KW-0320">Glycogen biosynthesis</keyword>
<dbReference type="GO" id="GO:0004553">
    <property type="term" value="F:hydrolase activity, hydrolyzing O-glycosyl compounds"/>
    <property type="evidence" value="ECO:0007669"/>
    <property type="project" value="InterPro"/>
</dbReference>
<dbReference type="Pfam" id="PF00128">
    <property type="entry name" value="Alpha-amylase"/>
    <property type="match status" value="2"/>
</dbReference>
<name>T2GCQ2_MEGG1</name>
<comment type="similarity">
    <text evidence="4 10">Belongs to the glycosyl hydrolase 13 family. GlgB subfamily.</text>
</comment>